<accession>A0ABP5ITX7</accession>
<keyword evidence="7" id="KW-1185">Reference proteome</keyword>
<evidence type="ECO:0000259" key="5">
    <source>
        <dbReference type="Pfam" id="PF00849"/>
    </source>
</evidence>
<name>A0ABP5ITX7_9MICO</name>
<organism evidence="6 7">
    <name type="scientific">Brevibacterium salitolerans</name>
    <dbReference type="NCBI Taxonomy" id="1403566"/>
    <lineage>
        <taxon>Bacteria</taxon>
        <taxon>Bacillati</taxon>
        <taxon>Actinomycetota</taxon>
        <taxon>Actinomycetes</taxon>
        <taxon>Micrococcales</taxon>
        <taxon>Brevibacteriaceae</taxon>
        <taxon>Brevibacterium</taxon>
    </lineage>
</organism>
<gene>
    <name evidence="6" type="ORF">GCM10009823_30440</name>
</gene>
<dbReference type="PROSITE" id="PS01129">
    <property type="entry name" value="PSI_RLU"/>
    <property type="match status" value="1"/>
</dbReference>
<comment type="caution">
    <text evidence="6">The sequence shown here is derived from an EMBL/GenBank/DDBJ whole genome shotgun (WGS) entry which is preliminary data.</text>
</comment>
<dbReference type="Proteomes" id="UP001500984">
    <property type="component" value="Unassembled WGS sequence"/>
</dbReference>
<evidence type="ECO:0000256" key="1">
    <source>
        <dbReference type="ARBA" id="ARBA00000073"/>
    </source>
</evidence>
<sequence length="419" mass="44381">MRSPLPPRDGITAQRLRAPGGRRTHPRASETPPATVGEWLRADFPEASDAELEALTTRGELSDETGRRVTLTSLLIPGGIYFFHREFPPEERVPVEISVVHEDAELLVIDKPHFLASTPNGRFVRECAVTRLRVERGEPDLVAIHRLDRVTAGLLVLSRRPETRGAYQRLFQERRIRKTYRALAWLDGPSGAGYAGPEAAAREQIAGGPLARRAAGSPAVTGAAGPALDSAGPVQPVAEVSAGWAACRVSRLHKPNGGRQVVEVPGAPNARTEARLLRVWESAPAEGLGGTAAAVAERGGAAAGGTAAAVAGGTAAATGSGEQAAGGPAAAGSGRPARGRVGEFELHPHTGRTHQLRVHMNAWGMPLVGDPVYPVDLEPDPYDFSSPLQLLASRLEFRDPLSGEERVFESGLGLRPPME</sequence>
<reference evidence="7" key="1">
    <citation type="journal article" date="2019" name="Int. J. Syst. Evol. Microbiol.">
        <title>The Global Catalogue of Microorganisms (GCM) 10K type strain sequencing project: providing services to taxonomists for standard genome sequencing and annotation.</title>
        <authorList>
            <consortium name="The Broad Institute Genomics Platform"/>
            <consortium name="The Broad Institute Genome Sequencing Center for Infectious Disease"/>
            <person name="Wu L."/>
            <person name="Ma J."/>
        </authorList>
    </citation>
    <scope>NUCLEOTIDE SEQUENCE [LARGE SCALE GENOMIC DNA]</scope>
    <source>
        <strain evidence="7">JCM 15900</strain>
    </source>
</reference>
<dbReference type="Pfam" id="PF00849">
    <property type="entry name" value="PseudoU_synth_2"/>
    <property type="match status" value="1"/>
</dbReference>
<evidence type="ECO:0000256" key="4">
    <source>
        <dbReference type="SAM" id="MobiDB-lite"/>
    </source>
</evidence>
<dbReference type="PANTHER" id="PTHR21600">
    <property type="entry name" value="MITOCHONDRIAL RNA PSEUDOURIDINE SYNTHASE"/>
    <property type="match status" value="1"/>
</dbReference>
<evidence type="ECO:0000256" key="2">
    <source>
        <dbReference type="ARBA" id="ARBA00031870"/>
    </source>
</evidence>
<evidence type="ECO:0000313" key="6">
    <source>
        <dbReference type="EMBL" id="GAA2105198.1"/>
    </source>
</evidence>
<feature type="domain" description="Pseudouridine synthase RsuA/RluA-like" evidence="5">
    <location>
        <begin position="106"/>
        <end position="362"/>
    </location>
</feature>
<dbReference type="RefSeq" id="WP_344338238.1">
    <property type="nucleotide sequence ID" value="NZ_BAAAPZ010000018.1"/>
</dbReference>
<dbReference type="InterPro" id="IPR020103">
    <property type="entry name" value="PsdUridine_synth_cat_dom_sf"/>
</dbReference>
<protein>
    <recommendedName>
        <fullName evidence="2">RNA pseudouridylate synthase</fullName>
    </recommendedName>
    <alternativeName>
        <fullName evidence="3">RNA-uridine isomerase</fullName>
    </alternativeName>
</protein>
<evidence type="ECO:0000313" key="7">
    <source>
        <dbReference type="Proteomes" id="UP001500984"/>
    </source>
</evidence>
<feature type="region of interest" description="Disordered" evidence="4">
    <location>
        <begin position="1"/>
        <end position="35"/>
    </location>
</feature>
<evidence type="ECO:0000256" key="3">
    <source>
        <dbReference type="ARBA" id="ARBA00033164"/>
    </source>
</evidence>
<dbReference type="PANTHER" id="PTHR21600:SF84">
    <property type="entry name" value="PSEUDOURIDINE SYNTHASE RSUA_RLUA-LIKE DOMAIN-CONTAINING PROTEIN"/>
    <property type="match status" value="1"/>
</dbReference>
<dbReference type="EMBL" id="BAAAPZ010000018">
    <property type="protein sequence ID" value="GAA2105198.1"/>
    <property type="molecule type" value="Genomic_DNA"/>
</dbReference>
<dbReference type="SUPFAM" id="SSF55120">
    <property type="entry name" value="Pseudouridine synthase"/>
    <property type="match status" value="1"/>
</dbReference>
<dbReference type="InterPro" id="IPR006224">
    <property type="entry name" value="PsdUridine_synth_RluA-like_CS"/>
</dbReference>
<dbReference type="InterPro" id="IPR050188">
    <property type="entry name" value="RluA_PseudoU_synthase"/>
</dbReference>
<dbReference type="InterPro" id="IPR006145">
    <property type="entry name" value="PsdUridine_synth_RsuA/RluA"/>
</dbReference>
<proteinExistence type="predicted"/>
<dbReference type="Gene3D" id="3.30.2350.10">
    <property type="entry name" value="Pseudouridine synthase"/>
    <property type="match status" value="1"/>
</dbReference>
<feature type="region of interest" description="Disordered" evidence="4">
    <location>
        <begin position="317"/>
        <end position="336"/>
    </location>
</feature>
<comment type="catalytic activity">
    <reaction evidence="1">
        <text>a uridine in RNA = a pseudouridine in RNA</text>
        <dbReference type="Rhea" id="RHEA:48348"/>
        <dbReference type="Rhea" id="RHEA-COMP:12068"/>
        <dbReference type="Rhea" id="RHEA-COMP:12069"/>
        <dbReference type="ChEBI" id="CHEBI:65314"/>
        <dbReference type="ChEBI" id="CHEBI:65315"/>
    </reaction>
</comment>